<proteinExistence type="predicted"/>
<dbReference type="Proteomes" id="UP001622950">
    <property type="component" value="Unassembled WGS sequence"/>
</dbReference>
<evidence type="ECO:0000313" key="1">
    <source>
        <dbReference type="EMBL" id="MFK9083614.1"/>
    </source>
</evidence>
<keyword evidence="2" id="KW-1185">Reference proteome</keyword>
<comment type="caution">
    <text evidence="1">The sequence shown here is derived from an EMBL/GenBank/DDBJ whole genome shotgun (WGS) entry which is preliminary data.</text>
</comment>
<accession>A0ACC7N0C8</accession>
<organism evidence="1 2">
    <name type="scientific">Pseudomonas neuropathica</name>
    <dbReference type="NCBI Taxonomy" id="2730425"/>
    <lineage>
        <taxon>Bacteria</taxon>
        <taxon>Pseudomonadati</taxon>
        <taxon>Pseudomonadota</taxon>
        <taxon>Gammaproteobacteria</taxon>
        <taxon>Pseudomonadales</taxon>
        <taxon>Pseudomonadaceae</taxon>
        <taxon>Pseudomonas</taxon>
    </lineage>
</organism>
<name>A0ACC7N0C8_9PSED</name>
<reference evidence="1" key="1">
    <citation type="submission" date="2024-11" db="EMBL/GenBank/DDBJ databases">
        <authorList>
            <person name="Lucas J.A."/>
        </authorList>
    </citation>
    <scope>NUCLEOTIDE SEQUENCE</scope>
    <source>
        <strain evidence="1">Z 8.8</strain>
    </source>
</reference>
<dbReference type="EC" id="3.4.21.-" evidence="1"/>
<gene>
    <name evidence="1" type="ORF">ACJEBM_23430</name>
</gene>
<dbReference type="EMBL" id="JBJHQE010000055">
    <property type="protein sequence ID" value="MFK9083614.1"/>
    <property type="molecule type" value="Genomic_DNA"/>
</dbReference>
<sequence length="508" mass="55362">MKPSLIVALVCTSLFIFYGKGAHAASVSVDWGEGTPNLSPAEQLSNANEGYTHWEAIGRVEVAGGMTCTGALIDTSDSGRVSSPAYVLTSGHCTDPQLSNEFIVNQPATGTVTFNFFHDTVQRQKTYSVSTINWSTLRGHDISIIQLDLSLDQLIADGIKPLKMATHALTQGTDTLIVGAPVNGFVQRMACEQDHQAAILEGPWRWVDQTSNRCLDVVNGISGSPVLGRYTNEIVGVLGTTTRGSGQHTCSTGAPCEVNEGEVNKRPETNYASPAQGLGNCFDEGNFNHAQARCPLGPTWSFPLSTEAHDYEKVQRDTNGDIIPWKWVQRMSLKAPYYRYQYSRNLADCASMGKYGQVYASKPEGENQLEKELQEGAGLYFFCVTGQQRPTDVPGERDAPNAIVYWRWLMEAPAPLSPMYKADLIGVSDYDVRAFPVRPYLDPNQYRYKTGSVQSVDCDGEDGFQSVSPQTGVFHVSTAEGQQKVCLKGGDAAGNSGPTIDFLLPPDR</sequence>
<keyword evidence="1" id="KW-0378">Hydrolase</keyword>
<protein>
    <submittedName>
        <fullName evidence="1">Trypsin-like serine peptidase</fullName>
        <ecNumber evidence="1">3.4.21.-</ecNumber>
    </submittedName>
</protein>
<evidence type="ECO:0000313" key="2">
    <source>
        <dbReference type="Proteomes" id="UP001622950"/>
    </source>
</evidence>